<evidence type="ECO:0000313" key="3">
    <source>
        <dbReference type="Proteomes" id="UP000613160"/>
    </source>
</evidence>
<proteinExistence type="predicted"/>
<feature type="transmembrane region" description="Helical" evidence="1">
    <location>
        <begin position="59"/>
        <end position="83"/>
    </location>
</feature>
<organism evidence="2 3">
    <name type="scientific">Aureimonas glaciei</name>
    <dbReference type="NCBI Taxonomy" id="1776957"/>
    <lineage>
        <taxon>Bacteria</taxon>
        <taxon>Pseudomonadati</taxon>
        <taxon>Pseudomonadota</taxon>
        <taxon>Alphaproteobacteria</taxon>
        <taxon>Hyphomicrobiales</taxon>
        <taxon>Aurantimonadaceae</taxon>
        <taxon>Aureimonas</taxon>
    </lineage>
</organism>
<name>A0A916XWE5_9HYPH</name>
<dbReference type="Proteomes" id="UP000613160">
    <property type="component" value="Unassembled WGS sequence"/>
</dbReference>
<dbReference type="AlphaFoldDB" id="A0A916XWE5"/>
<reference evidence="2" key="2">
    <citation type="submission" date="2020-09" db="EMBL/GenBank/DDBJ databases">
        <authorList>
            <person name="Sun Q."/>
            <person name="Zhou Y."/>
        </authorList>
    </citation>
    <scope>NUCLEOTIDE SEQUENCE</scope>
    <source>
        <strain evidence="2">CGMCC 1.15493</strain>
    </source>
</reference>
<comment type="caution">
    <text evidence="2">The sequence shown here is derived from an EMBL/GenBank/DDBJ whole genome shotgun (WGS) entry which is preliminary data.</text>
</comment>
<dbReference type="RefSeq" id="WP_188850424.1">
    <property type="nucleotide sequence ID" value="NZ_BMJJ01000004.1"/>
</dbReference>
<sequence length="204" mass="23748">MTQRMQDLASEIVRLQGELDREIEARRKFLGVRIRARLVDFEHGITMEHRRLRRGVAGFLARSSIGTVLSAPVIYSLIVPMVLVDLWANLYQQVCFRVYGIPRVQRSAYILLDRRHLAYLNGIEKLNCLYCGYCNGVIGYVREIGSRTEQYWCPIKHALRLEDPHRRYYEFLEFGDAGGYRARLGEFRARLQEADSADEPPLRP</sequence>
<gene>
    <name evidence="2" type="ORF">GCM10011335_19600</name>
</gene>
<protein>
    <submittedName>
        <fullName evidence="2">Uncharacterized protein</fullName>
    </submittedName>
</protein>
<accession>A0A916XWE5</accession>
<keyword evidence="1" id="KW-0472">Membrane</keyword>
<keyword evidence="1" id="KW-0812">Transmembrane</keyword>
<keyword evidence="1" id="KW-1133">Transmembrane helix</keyword>
<evidence type="ECO:0000313" key="2">
    <source>
        <dbReference type="EMBL" id="GGD16821.1"/>
    </source>
</evidence>
<evidence type="ECO:0000256" key="1">
    <source>
        <dbReference type="SAM" id="Phobius"/>
    </source>
</evidence>
<keyword evidence="3" id="KW-1185">Reference proteome</keyword>
<reference evidence="2" key="1">
    <citation type="journal article" date="2014" name="Int. J. Syst. Evol. Microbiol.">
        <title>Complete genome sequence of Corynebacterium casei LMG S-19264T (=DSM 44701T), isolated from a smear-ripened cheese.</title>
        <authorList>
            <consortium name="US DOE Joint Genome Institute (JGI-PGF)"/>
            <person name="Walter F."/>
            <person name="Albersmeier A."/>
            <person name="Kalinowski J."/>
            <person name="Ruckert C."/>
        </authorList>
    </citation>
    <scope>NUCLEOTIDE SEQUENCE</scope>
    <source>
        <strain evidence="2">CGMCC 1.15493</strain>
    </source>
</reference>
<dbReference type="EMBL" id="BMJJ01000004">
    <property type="protein sequence ID" value="GGD16821.1"/>
    <property type="molecule type" value="Genomic_DNA"/>
</dbReference>